<comment type="similarity">
    <text evidence="1">Belongs to the DEAD box helicase family. DEAH subfamily.</text>
</comment>
<sequence>MPEILVSPLHSTILAVKVLGLGDSVNFIMKALEPPNKDSIIKDENYLQKICALDEYKELTSLGRKLAQLPISPIMGKAILMAAIFDLVDPMTMVVSHAELQKDIFHLSSNHSMLRNSFDDLLGDWQSDHLLPLFIHNYVTESSKHTFSMQVSCQYKNINHSTYKMILSLYTQLTKILQLKCKIPCLNEIINMENSKKNVRSHVLLSLLVGAYYPNVAFMKKKRKFINIDRSSIIPHKYSSINNKSSVSLSGSPFCIYSEKVMSIFPQCREISVISPLQLLLFGCKDVSVCGENEILLDNHIKIRMDPKFAQLVLAMRPCVDELLISVCEKPHILNCLDFNRYCVKNIVERISSLGYKTNECNDANLLMKYQTNISFPDVETILDQQTFVNGDFYNDLLGYDLKMLNSECNDTNLLQNRNCEPSNIFHQINFSNNIYPILENYETNNREVTNIIEISNRKRKASTNQQIPSDKKSLTPTNYSDNCLISQQFTSSTLSLSNVATSLTKVQSLQNPKNCTAKEVSKHNFTIPELPISKNDTNEVGEKITDNNSEEIQYSGFNFKQIS</sequence>
<dbReference type="GO" id="GO:0016887">
    <property type="term" value="F:ATP hydrolysis activity"/>
    <property type="evidence" value="ECO:0007669"/>
    <property type="project" value="TreeGrafter"/>
</dbReference>
<dbReference type="GO" id="GO:0043138">
    <property type="term" value="F:3'-5' DNA helicase activity"/>
    <property type="evidence" value="ECO:0007669"/>
    <property type="project" value="TreeGrafter"/>
</dbReference>
<keyword evidence="7" id="KW-1185">Reference proteome</keyword>
<dbReference type="GO" id="GO:0045944">
    <property type="term" value="P:positive regulation of transcription by RNA polymerase II"/>
    <property type="evidence" value="ECO:0007669"/>
    <property type="project" value="TreeGrafter"/>
</dbReference>
<evidence type="ECO:0000256" key="5">
    <source>
        <dbReference type="ARBA" id="ARBA00022840"/>
    </source>
</evidence>
<keyword evidence="3" id="KW-0378">Hydrolase</keyword>
<dbReference type="GO" id="GO:0005524">
    <property type="term" value="F:ATP binding"/>
    <property type="evidence" value="ECO:0007669"/>
    <property type="project" value="UniProtKB-KW"/>
</dbReference>
<dbReference type="STRING" id="174720.A0A0N5B6I9"/>
<dbReference type="AlphaFoldDB" id="A0A0N5B6I9"/>
<dbReference type="InterPro" id="IPR027417">
    <property type="entry name" value="P-loop_NTPase"/>
</dbReference>
<dbReference type="PANTHER" id="PTHR18934:SF119">
    <property type="entry name" value="ATP-DEPENDENT RNA HELICASE A"/>
    <property type="match status" value="1"/>
</dbReference>
<dbReference type="InterPro" id="IPR007502">
    <property type="entry name" value="Helicase-assoc_dom"/>
</dbReference>
<proteinExistence type="inferred from homology"/>
<evidence type="ECO:0000256" key="1">
    <source>
        <dbReference type="ARBA" id="ARBA00008792"/>
    </source>
</evidence>
<dbReference type="GO" id="GO:0003724">
    <property type="term" value="F:RNA helicase activity"/>
    <property type="evidence" value="ECO:0007669"/>
    <property type="project" value="TreeGrafter"/>
</dbReference>
<dbReference type="Pfam" id="PF04408">
    <property type="entry name" value="WHD_HA2"/>
    <property type="match status" value="1"/>
</dbReference>
<feature type="domain" description="Helicase-associated" evidence="6">
    <location>
        <begin position="42"/>
        <end position="133"/>
    </location>
</feature>
<dbReference type="Proteomes" id="UP000046392">
    <property type="component" value="Unplaced"/>
</dbReference>
<evidence type="ECO:0000313" key="8">
    <source>
        <dbReference type="WBParaSite" id="SPAL_0000167800.1"/>
    </source>
</evidence>
<dbReference type="WBParaSite" id="SPAL_0000167800.1">
    <property type="protein sequence ID" value="SPAL_0000167800.1"/>
    <property type="gene ID" value="SPAL_0000167800"/>
</dbReference>
<evidence type="ECO:0000256" key="3">
    <source>
        <dbReference type="ARBA" id="ARBA00022801"/>
    </source>
</evidence>
<keyword evidence="5" id="KW-0067">ATP-binding</keyword>
<evidence type="ECO:0000256" key="2">
    <source>
        <dbReference type="ARBA" id="ARBA00022741"/>
    </source>
</evidence>
<dbReference type="PANTHER" id="PTHR18934">
    <property type="entry name" value="ATP-DEPENDENT RNA HELICASE"/>
    <property type="match status" value="1"/>
</dbReference>
<keyword evidence="4" id="KW-0347">Helicase</keyword>
<dbReference type="SUPFAM" id="SSF52540">
    <property type="entry name" value="P-loop containing nucleoside triphosphate hydrolases"/>
    <property type="match status" value="1"/>
</dbReference>
<name>A0A0N5B6I9_STREA</name>
<dbReference type="GO" id="GO:0005730">
    <property type="term" value="C:nucleolus"/>
    <property type="evidence" value="ECO:0007669"/>
    <property type="project" value="TreeGrafter"/>
</dbReference>
<keyword evidence="2" id="KW-0547">Nucleotide-binding</keyword>
<dbReference type="GO" id="GO:1990904">
    <property type="term" value="C:ribonucleoprotein complex"/>
    <property type="evidence" value="ECO:0007669"/>
    <property type="project" value="TreeGrafter"/>
</dbReference>
<accession>A0A0N5B6I9</accession>
<organism evidence="7 8">
    <name type="scientific">Strongyloides papillosus</name>
    <name type="common">Intestinal threadworm</name>
    <dbReference type="NCBI Taxonomy" id="174720"/>
    <lineage>
        <taxon>Eukaryota</taxon>
        <taxon>Metazoa</taxon>
        <taxon>Ecdysozoa</taxon>
        <taxon>Nematoda</taxon>
        <taxon>Chromadorea</taxon>
        <taxon>Rhabditida</taxon>
        <taxon>Tylenchina</taxon>
        <taxon>Panagrolaimomorpha</taxon>
        <taxon>Strongyloidoidea</taxon>
        <taxon>Strongyloididae</taxon>
        <taxon>Strongyloides</taxon>
    </lineage>
</organism>
<dbReference type="Gene3D" id="1.20.120.1080">
    <property type="match status" value="1"/>
</dbReference>
<dbReference type="InterPro" id="IPR048333">
    <property type="entry name" value="HA2_WH"/>
</dbReference>
<evidence type="ECO:0000259" key="6">
    <source>
        <dbReference type="SMART" id="SM00847"/>
    </source>
</evidence>
<dbReference type="SMART" id="SM00847">
    <property type="entry name" value="HA2"/>
    <property type="match status" value="1"/>
</dbReference>
<protein>
    <submittedName>
        <fullName evidence="8">HA2 domain-containing protein</fullName>
    </submittedName>
</protein>
<evidence type="ECO:0000313" key="7">
    <source>
        <dbReference type="Proteomes" id="UP000046392"/>
    </source>
</evidence>
<reference evidence="8" key="1">
    <citation type="submission" date="2017-02" db="UniProtKB">
        <authorList>
            <consortium name="WormBaseParasite"/>
        </authorList>
    </citation>
    <scope>IDENTIFICATION</scope>
</reference>
<evidence type="ECO:0000256" key="4">
    <source>
        <dbReference type="ARBA" id="ARBA00022806"/>
    </source>
</evidence>
<dbReference type="GO" id="GO:0003723">
    <property type="term" value="F:RNA binding"/>
    <property type="evidence" value="ECO:0007669"/>
    <property type="project" value="TreeGrafter"/>
</dbReference>
<dbReference type="GO" id="GO:0050684">
    <property type="term" value="P:regulation of mRNA processing"/>
    <property type="evidence" value="ECO:0007669"/>
    <property type="project" value="TreeGrafter"/>
</dbReference>